<evidence type="ECO:0000256" key="2">
    <source>
        <dbReference type="SAM" id="Phobius"/>
    </source>
</evidence>
<sequence>MSNNVSDPNESPTQPPVSKPNLSGWSKKLGWFIGLWAISVLALGAVAYLFRILMHAVGLSPT</sequence>
<keyword evidence="2" id="KW-0812">Transmembrane</keyword>
<proteinExistence type="predicted"/>
<dbReference type="AlphaFoldDB" id="A0A2Z6EY55"/>
<name>A0A2Z6EY55_9BURK</name>
<evidence type="ECO:0000313" key="4">
    <source>
        <dbReference type="Proteomes" id="UP000282597"/>
    </source>
</evidence>
<organism evidence="3 4">
    <name type="scientific">Mycoavidus cysteinexigens</name>
    <dbReference type="NCBI Taxonomy" id="1553431"/>
    <lineage>
        <taxon>Bacteria</taxon>
        <taxon>Pseudomonadati</taxon>
        <taxon>Pseudomonadota</taxon>
        <taxon>Betaproteobacteria</taxon>
        <taxon>Burkholderiales</taxon>
        <taxon>Burkholderiaceae</taxon>
        <taxon>Mycoavidus</taxon>
    </lineage>
</organism>
<feature type="transmembrane region" description="Helical" evidence="2">
    <location>
        <begin position="29"/>
        <end position="50"/>
    </location>
</feature>
<dbReference type="RefSeq" id="WP_026921614.1">
    <property type="nucleotide sequence ID" value="NZ_AP018150.1"/>
</dbReference>
<accession>A0A2Z6EY55</accession>
<evidence type="ECO:0000256" key="1">
    <source>
        <dbReference type="SAM" id="MobiDB-lite"/>
    </source>
</evidence>
<dbReference type="Pfam" id="PF10617">
    <property type="entry name" value="DUF2474"/>
    <property type="match status" value="1"/>
</dbReference>
<feature type="region of interest" description="Disordered" evidence="1">
    <location>
        <begin position="1"/>
        <end position="22"/>
    </location>
</feature>
<feature type="compositionally biased region" description="Polar residues" evidence="1">
    <location>
        <begin position="1"/>
        <end position="12"/>
    </location>
</feature>
<dbReference type="Proteomes" id="UP000282597">
    <property type="component" value="Chromosome"/>
</dbReference>
<dbReference type="EMBL" id="AP018150">
    <property type="protein sequence ID" value="BBE10347.1"/>
    <property type="molecule type" value="Genomic_DNA"/>
</dbReference>
<dbReference type="InterPro" id="IPR018895">
    <property type="entry name" value="DUF2474"/>
</dbReference>
<protein>
    <submittedName>
        <fullName evidence="3">Uncharacterized protein</fullName>
    </submittedName>
</protein>
<keyword evidence="2" id="KW-0472">Membrane</keyword>
<keyword evidence="4" id="KW-1185">Reference proteome</keyword>
<dbReference type="KEGG" id="mcys:MCB1EB_2186"/>
<keyword evidence="2" id="KW-1133">Transmembrane helix</keyword>
<evidence type="ECO:0000313" key="3">
    <source>
        <dbReference type="EMBL" id="BBE10347.1"/>
    </source>
</evidence>
<gene>
    <name evidence="3" type="ORF">MCB1EB_2186</name>
</gene>
<reference evidence="3 4" key="1">
    <citation type="journal article" date="2018" name="Microbes Environ.">
        <title>Comparative Genomic Insights into Endofungal Lifestyles of Two Bacterial Endosymbionts, Mycoavidus cysteinexigens and Burkholderia rhizoxinica.</title>
        <authorList>
            <person name="Sharmin D."/>
            <person name="Guo Y."/>
            <person name="Nishizawa T."/>
            <person name="Ohshima S."/>
            <person name="Sato Y."/>
            <person name="Takashima Y."/>
            <person name="Narisawa K."/>
            <person name="Ohta H."/>
        </authorList>
    </citation>
    <scope>NUCLEOTIDE SEQUENCE [LARGE SCALE GENOMIC DNA]</scope>
    <source>
        <strain evidence="3 4">B1-EB</strain>
    </source>
</reference>